<evidence type="ECO:0000313" key="2">
    <source>
        <dbReference type="Proteomes" id="UP000034797"/>
    </source>
</evidence>
<evidence type="ECO:0000313" key="1">
    <source>
        <dbReference type="EMBL" id="KKT85498.1"/>
    </source>
</evidence>
<dbReference type="AlphaFoldDB" id="A0A0G1KPN9"/>
<name>A0A0G1KPN9_9BACT</name>
<organism evidence="1 2">
    <name type="scientific">Candidatus Collierbacteria bacterium GW2011_GWA2_44_99</name>
    <dbReference type="NCBI Taxonomy" id="1618380"/>
    <lineage>
        <taxon>Bacteria</taxon>
        <taxon>Candidatus Collieribacteriota</taxon>
    </lineage>
</organism>
<sequence length="273" mass="30987">MYVNPNWLEGAAISIMEDKKTHIPYLIFDRETIIADKTTIAQEILSHTQTKKIIEELSSNNPSSIDTSTIITSNLEIRPSNIQQDVRQIMDRQMIGGYFVDLNPESSSTKVRLYRRSEVNQKPHLEVVTKSECTSPDKGIISKTEFYNINEEKISDQYHLQFSKDAIDRDEATEQLSSDFYLNIISETESTVSHRSHPKGITIEIGFTSDINGEMPMIVFISTDDNLLELTAKKTNTSSSVRNQPELMKKYQEIATSYASQILGKQISLQIPS</sequence>
<dbReference type="Proteomes" id="UP000034797">
    <property type="component" value="Unassembled WGS sequence"/>
</dbReference>
<gene>
    <name evidence="1" type="ORF">UW84_C0029G0004</name>
</gene>
<accession>A0A0G1KPN9</accession>
<proteinExistence type="predicted"/>
<dbReference type="EMBL" id="LCJW01000029">
    <property type="protein sequence ID" value="KKT85498.1"/>
    <property type="molecule type" value="Genomic_DNA"/>
</dbReference>
<reference evidence="1 2" key="1">
    <citation type="journal article" date="2015" name="Nature">
        <title>rRNA introns, odd ribosomes, and small enigmatic genomes across a large radiation of phyla.</title>
        <authorList>
            <person name="Brown C.T."/>
            <person name="Hug L.A."/>
            <person name="Thomas B.C."/>
            <person name="Sharon I."/>
            <person name="Castelle C.J."/>
            <person name="Singh A."/>
            <person name="Wilkins M.J."/>
            <person name="Williams K.H."/>
            <person name="Banfield J.F."/>
        </authorList>
    </citation>
    <scope>NUCLEOTIDE SEQUENCE [LARGE SCALE GENOMIC DNA]</scope>
</reference>
<protein>
    <submittedName>
        <fullName evidence="1">Uncharacterized protein</fullName>
    </submittedName>
</protein>
<comment type="caution">
    <text evidence="1">The sequence shown here is derived from an EMBL/GenBank/DDBJ whole genome shotgun (WGS) entry which is preliminary data.</text>
</comment>